<keyword evidence="6" id="KW-1185">Reference proteome</keyword>
<comment type="cofactor">
    <cofactor evidence="2">
        <name>Mn(2+)</name>
        <dbReference type="ChEBI" id="CHEBI:29035"/>
    </cofactor>
    <text evidence="2">The Mn(2+) ion enhances activity.</text>
</comment>
<feature type="binding site" evidence="2">
    <location>
        <position position="173"/>
    </location>
    <ligand>
        <name>Mn(2+)</name>
        <dbReference type="ChEBI" id="CHEBI:29035"/>
        <label>1</label>
    </ligand>
</feature>
<dbReference type="Gene3D" id="3.30.70.360">
    <property type="match status" value="1"/>
</dbReference>
<feature type="domain" description="Peptidase M20 dimerisation" evidence="4">
    <location>
        <begin position="227"/>
        <end position="323"/>
    </location>
</feature>
<dbReference type="Proteomes" id="UP000181790">
    <property type="component" value="Unassembled WGS sequence"/>
</dbReference>
<feature type="binding site" evidence="2">
    <location>
        <position position="406"/>
    </location>
    <ligand>
        <name>Mn(2+)</name>
        <dbReference type="ChEBI" id="CHEBI:29035"/>
        <label>2</label>
    </ligand>
</feature>
<feature type="signal peptide" evidence="3">
    <location>
        <begin position="1"/>
        <end position="22"/>
    </location>
</feature>
<keyword evidence="3" id="KW-0732">Signal</keyword>
<dbReference type="Pfam" id="PF07687">
    <property type="entry name" value="M20_dimer"/>
    <property type="match status" value="1"/>
</dbReference>
<keyword evidence="2" id="KW-0479">Metal-binding</keyword>
<dbReference type="SUPFAM" id="SSF55031">
    <property type="entry name" value="Bacterial exopeptidase dimerisation domain"/>
    <property type="match status" value="1"/>
</dbReference>
<evidence type="ECO:0000256" key="1">
    <source>
        <dbReference type="ARBA" id="ARBA00022801"/>
    </source>
</evidence>
<reference evidence="5 6" key="1">
    <citation type="submission" date="2016-10" db="EMBL/GenBank/DDBJ databases">
        <title>Arsenicibacter rosenii gen. nov., sp. nov., an efficient arsenic-methylating bacterium isolated from an arsenic-contaminated paddy soil.</title>
        <authorList>
            <person name="Huang K."/>
        </authorList>
    </citation>
    <scope>NUCLEOTIDE SEQUENCE [LARGE SCALE GENOMIC DNA]</scope>
    <source>
        <strain evidence="5 6">SM-1</strain>
    </source>
</reference>
<evidence type="ECO:0000313" key="5">
    <source>
        <dbReference type="EMBL" id="OIN59310.1"/>
    </source>
</evidence>
<dbReference type="FunFam" id="3.30.70.360:FF:000001">
    <property type="entry name" value="N-acetyldiaminopimelate deacetylase"/>
    <property type="match status" value="1"/>
</dbReference>
<dbReference type="NCBIfam" id="TIGR01891">
    <property type="entry name" value="amidohydrolases"/>
    <property type="match status" value="1"/>
</dbReference>
<dbReference type="InterPro" id="IPR017439">
    <property type="entry name" value="Amidohydrolase"/>
</dbReference>
<keyword evidence="2" id="KW-0464">Manganese</keyword>
<dbReference type="Pfam" id="PF01546">
    <property type="entry name" value="Peptidase_M20"/>
    <property type="match status" value="1"/>
</dbReference>
<protein>
    <submittedName>
        <fullName evidence="5">N-acyl-L-amino acid amidohydrolase</fullName>
    </submittedName>
</protein>
<comment type="caution">
    <text evidence="5">The sequence shown here is derived from an EMBL/GenBank/DDBJ whole genome shotgun (WGS) entry which is preliminary data.</text>
</comment>
<evidence type="ECO:0000256" key="3">
    <source>
        <dbReference type="SAM" id="SignalP"/>
    </source>
</evidence>
<dbReference type="PANTHER" id="PTHR11014">
    <property type="entry name" value="PEPTIDASE M20 FAMILY MEMBER"/>
    <property type="match status" value="1"/>
</dbReference>
<dbReference type="InterPro" id="IPR036264">
    <property type="entry name" value="Bact_exopeptidase_dim_dom"/>
</dbReference>
<feature type="chain" id="PRO_5010171465" evidence="3">
    <location>
        <begin position="23"/>
        <end position="437"/>
    </location>
</feature>
<accession>A0A1S2VLM5</accession>
<evidence type="ECO:0000259" key="4">
    <source>
        <dbReference type="Pfam" id="PF07687"/>
    </source>
</evidence>
<dbReference type="EMBL" id="MORL01000004">
    <property type="protein sequence ID" value="OIN59310.1"/>
    <property type="molecule type" value="Genomic_DNA"/>
</dbReference>
<gene>
    <name evidence="5" type="ORF">BLX24_10015</name>
</gene>
<feature type="binding site" evidence="2">
    <location>
        <position position="139"/>
    </location>
    <ligand>
        <name>Mn(2+)</name>
        <dbReference type="ChEBI" id="CHEBI:29035"/>
        <label>2</label>
    </ligand>
</feature>
<feature type="binding site" evidence="2">
    <location>
        <position position="137"/>
    </location>
    <ligand>
        <name>Mn(2+)</name>
        <dbReference type="ChEBI" id="CHEBI:29035"/>
        <label>2</label>
    </ligand>
</feature>
<evidence type="ECO:0000256" key="2">
    <source>
        <dbReference type="PIRSR" id="PIRSR005962-1"/>
    </source>
</evidence>
<proteinExistence type="predicted"/>
<organism evidence="5 6">
    <name type="scientific">Arsenicibacter rosenii</name>
    <dbReference type="NCBI Taxonomy" id="1750698"/>
    <lineage>
        <taxon>Bacteria</taxon>
        <taxon>Pseudomonadati</taxon>
        <taxon>Bacteroidota</taxon>
        <taxon>Cytophagia</taxon>
        <taxon>Cytophagales</taxon>
        <taxon>Spirosomataceae</taxon>
        <taxon>Arsenicibacter</taxon>
    </lineage>
</organism>
<dbReference type="InterPro" id="IPR011650">
    <property type="entry name" value="Peptidase_M20_dimer"/>
</dbReference>
<keyword evidence="1 5" id="KW-0378">Hydrolase</keyword>
<dbReference type="PANTHER" id="PTHR11014:SF63">
    <property type="entry name" value="METALLOPEPTIDASE, PUTATIVE (AFU_ORTHOLOGUE AFUA_6G09600)-RELATED"/>
    <property type="match status" value="1"/>
</dbReference>
<evidence type="ECO:0000313" key="6">
    <source>
        <dbReference type="Proteomes" id="UP000181790"/>
    </source>
</evidence>
<feature type="binding site" evidence="2">
    <location>
        <position position="204"/>
    </location>
    <ligand>
        <name>Mn(2+)</name>
        <dbReference type="ChEBI" id="CHEBI:29035"/>
        <label>2</label>
    </ligand>
</feature>
<dbReference type="Gene3D" id="3.40.630.10">
    <property type="entry name" value="Zn peptidases"/>
    <property type="match status" value="1"/>
</dbReference>
<dbReference type="GO" id="GO:0046872">
    <property type="term" value="F:metal ion binding"/>
    <property type="evidence" value="ECO:0007669"/>
    <property type="project" value="UniProtKB-KW"/>
</dbReference>
<dbReference type="SUPFAM" id="SSF53187">
    <property type="entry name" value="Zn-dependent exopeptidases"/>
    <property type="match status" value="1"/>
</dbReference>
<dbReference type="PIRSF" id="PIRSF005962">
    <property type="entry name" value="Pept_M20D_amidohydro"/>
    <property type="match status" value="1"/>
</dbReference>
<dbReference type="OrthoDB" id="9776731at2"/>
<dbReference type="GO" id="GO:0019877">
    <property type="term" value="P:diaminopimelate biosynthetic process"/>
    <property type="evidence" value="ECO:0007669"/>
    <property type="project" value="UniProtKB-ARBA"/>
</dbReference>
<dbReference type="RefSeq" id="WP_071502992.1">
    <property type="nucleotide sequence ID" value="NZ_MORL01000004.1"/>
</dbReference>
<dbReference type="GO" id="GO:0050118">
    <property type="term" value="F:N-acetyldiaminopimelate deacetylase activity"/>
    <property type="evidence" value="ECO:0007669"/>
    <property type="project" value="UniProtKB-ARBA"/>
</dbReference>
<dbReference type="InterPro" id="IPR002933">
    <property type="entry name" value="Peptidase_M20"/>
</dbReference>
<dbReference type="AlphaFoldDB" id="A0A1S2VLM5"/>
<name>A0A1S2VLM5_9BACT</name>
<sequence length="437" mass="46973">MKKFIKTVGIAAGALLPMAVSAQTAGLKTKMDKMADGIEKKVVAWRRDFHQNPELGNREIRTMGIIAAHLKSLGIEVTTGVGKTGVVGILKGGKPGPVVALRADMDGLPVTERVDIPFKSNVRTEYNGQQTGVMHACGHDTHVAMLMGAAEVMAAMKSELKGTVKFIFQPAEEGAPQGEEGGAALMVKEGVLENPKVDAIFGLHINSQTEVGTIKYRPGATMAAVDSYAIKIKGRQAHGAAPWSSVDPIVTASQVVLGLQTIVSRNLQLTEGPAVVTVGAIHGGIRQNIIPEEVNMIGTIRTFSPEAQKLVHRRIDEIATNIAESAGAKAEVKVDVMYPVTYNDPKLTDQMIPTLEALAGKDNVKITPAQTGAEDFSFFQQKVPGFFYFLGGMPKGKKVEEVPSHHTPDFYIDEGGFVLGVKTFCHLTVDYMEQFKK</sequence>